<dbReference type="PROSITE" id="PS01186">
    <property type="entry name" value="EGF_2"/>
    <property type="match status" value="1"/>
</dbReference>
<keyword evidence="2" id="KW-0732">Signal</keyword>
<feature type="chain" id="PRO_5030159573" description="EGF-like domain-containing protein" evidence="2">
    <location>
        <begin position="19"/>
        <end position="503"/>
    </location>
</feature>
<dbReference type="PANTHER" id="PTHR24035">
    <property type="entry name" value="MULTIPLE EPIDERMAL GROWTH FACTOR-LIKE DOMAINS PROTEIN"/>
    <property type="match status" value="1"/>
</dbReference>
<feature type="signal peptide" evidence="2">
    <location>
        <begin position="1"/>
        <end position="18"/>
    </location>
</feature>
<protein>
    <recommendedName>
        <fullName evidence="3 4">EGF-like domain-containing protein</fullName>
    </recommendedName>
</protein>
<dbReference type="PANTHER" id="PTHR24035:SF143">
    <property type="entry name" value="EGF-LIKE DOMAIN-CONTAINING PROTEIN"/>
    <property type="match status" value="1"/>
</dbReference>
<dbReference type="InterPro" id="IPR013111">
    <property type="entry name" value="EGF_extracell"/>
</dbReference>
<accession>A0A6S9GQM3</accession>
<name>A0A6S9GQM3_HETAK</name>
<evidence type="ECO:0000256" key="2">
    <source>
        <dbReference type="SAM" id="SignalP"/>
    </source>
</evidence>
<sequence>MKLFILAAALALLPAIMAECPNACSGHGSCGQWDQCECCMNWQGADCSERTCPFGQAFADVPTGDLDASNTISTPSDKVIIGSTVYPFGIPEQYPNTQDNEGHFYAECSSKGLCNREEGLCECFTGYEGTACQRASCPNSCSGHGTCETIKELSEDKEDGDDYSVLDWSAIGSFEYQLWDRVKTMGCKCDSLYTGPDCSEKKCALGVDPLYRGDPVYEESWILITCDAINTCTGTFDMVIYDNLGTKYEIDGLPYYDYMTVANNATDVCDTIMASFPNDRLQDTTVGTTTYPFCEVQDPGTGLSGLKLKFDYKKGNPGYHKNLKVISFAPTDPSWVHKIDYWTAQEGMDAVYVDSTEYNLKVPGYISNADLGANIFNMSTVVDQFIAPNGTQGWNSTDTHYIKIDDVEYKVDKIQTVVAHAPDTTGYDIYTKISQITVEGVLQLSVNINDDSPYKFPVYARMDTQYQYVDTCAGRGTCNTETGQCECFSGYKTIVCDTQAPQC</sequence>
<dbReference type="AlphaFoldDB" id="A0A6S9GQM3"/>
<reference evidence="5" key="1">
    <citation type="submission" date="2021-01" db="EMBL/GenBank/DDBJ databases">
        <authorList>
            <person name="Corre E."/>
            <person name="Pelletier E."/>
            <person name="Niang G."/>
            <person name="Scheremetjew M."/>
            <person name="Finn R."/>
            <person name="Kale V."/>
            <person name="Holt S."/>
            <person name="Cochrane G."/>
            <person name="Meng A."/>
            <person name="Brown T."/>
            <person name="Cohen L."/>
        </authorList>
    </citation>
    <scope>NUCLEOTIDE SEQUENCE</scope>
    <source>
        <strain evidence="5">CCMP3107</strain>
    </source>
</reference>
<evidence type="ECO:0000256" key="1">
    <source>
        <dbReference type="ARBA" id="ARBA00023157"/>
    </source>
</evidence>
<dbReference type="InterPro" id="IPR000742">
    <property type="entry name" value="EGF"/>
</dbReference>
<dbReference type="Gene3D" id="2.60.120.260">
    <property type="entry name" value="Galactose-binding domain-like"/>
    <property type="match status" value="1"/>
</dbReference>
<dbReference type="PROSITE" id="PS00022">
    <property type="entry name" value="EGF_1"/>
    <property type="match status" value="2"/>
</dbReference>
<dbReference type="Gene3D" id="2.10.25.10">
    <property type="entry name" value="Laminin"/>
    <property type="match status" value="1"/>
</dbReference>
<organism evidence="5">
    <name type="scientific">Heterosigma akashiwo</name>
    <name type="common">Chromophytic alga</name>
    <name type="synonym">Heterosigma carterae</name>
    <dbReference type="NCBI Taxonomy" id="2829"/>
    <lineage>
        <taxon>Eukaryota</taxon>
        <taxon>Sar</taxon>
        <taxon>Stramenopiles</taxon>
        <taxon>Ochrophyta</taxon>
        <taxon>Raphidophyceae</taxon>
        <taxon>Chattonellales</taxon>
        <taxon>Chattonellaceae</taxon>
        <taxon>Heterosigma</taxon>
    </lineage>
</organism>
<dbReference type="InterPro" id="IPR052108">
    <property type="entry name" value="MEGF/SIB"/>
</dbReference>
<feature type="domain" description="EGF-like" evidence="3 4">
    <location>
        <begin position="121"/>
        <end position="132"/>
    </location>
</feature>
<dbReference type="Pfam" id="PF07974">
    <property type="entry name" value="EGF_2"/>
    <property type="match status" value="1"/>
</dbReference>
<feature type="domain" description="EGF-like" evidence="3">
    <location>
        <begin position="36"/>
        <end position="47"/>
    </location>
</feature>
<evidence type="ECO:0000313" key="5">
    <source>
        <dbReference type="EMBL" id="CAE0636391.1"/>
    </source>
</evidence>
<evidence type="ECO:0000259" key="4">
    <source>
        <dbReference type="PROSITE" id="PS01186"/>
    </source>
</evidence>
<proteinExistence type="predicted"/>
<dbReference type="EMBL" id="HBIU01032856">
    <property type="protein sequence ID" value="CAE0636391.1"/>
    <property type="molecule type" value="Transcribed_RNA"/>
</dbReference>
<gene>
    <name evidence="5" type="ORF">HAKA00212_LOCUS15152</name>
</gene>
<evidence type="ECO:0000259" key="3">
    <source>
        <dbReference type="PROSITE" id="PS00022"/>
    </source>
</evidence>
<keyword evidence="1" id="KW-1015">Disulfide bond</keyword>